<keyword evidence="3" id="KW-1185">Reference proteome</keyword>
<gene>
    <name evidence="2" type="ORF">MNVM_12380</name>
</gene>
<evidence type="ECO:0000313" key="2">
    <source>
        <dbReference type="EMBL" id="BBX12157.1"/>
    </source>
</evidence>
<sequence length="440" mass="46770">MNTAIGTVELASPGMPEELGAHADAARDREAALATRLHTTTQLDRAFVATLRGAAQVALRGRRRLDGIEAEIREALANQQALALDTPAGARQFQQFLTVKTRDIHRVIADTVADSHARAAAVRSLGGGYTVKGPRAPGVQAVDHTFKRSPASADERRLNQIDAFKQVFGRDPVSASDWTTAAALDAHTYDPKFQGVDSEIRVARIDPVPGQGVVRASQWIEQPWVNRLGSHDAGNDRGPNPRFDPEDTKVTTYIDYDNGIVVMRQNPSAELNIDGAPVRVEVGVPRGSVTQTPDGSVRIKYDAANPLAPGVSADPRGPLGSHRLSVNGDLVFTPGPDGVHVDGTRTDYPSLEVYQDLPGGSTRTVLIDPAQSGSTNGPLFNLPFHHEVGIGGKAFAPFDHGGNWNPRFDVRSPLPATDFGPTVAPPAVPSPSGRPGGVPA</sequence>
<feature type="region of interest" description="Disordered" evidence="1">
    <location>
        <begin position="228"/>
        <end position="247"/>
    </location>
</feature>
<dbReference type="InterPro" id="IPR019710">
    <property type="entry name" value="DUF4226"/>
</dbReference>
<evidence type="ECO:0000256" key="1">
    <source>
        <dbReference type="SAM" id="MobiDB-lite"/>
    </source>
</evidence>
<evidence type="ECO:0000313" key="3">
    <source>
        <dbReference type="Proteomes" id="UP000466997"/>
    </source>
</evidence>
<feature type="region of interest" description="Disordered" evidence="1">
    <location>
        <begin position="412"/>
        <end position="440"/>
    </location>
</feature>
<dbReference type="AlphaFoldDB" id="A0A7I7JJU1"/>
<proteinExistence type="predicted"/>
<name>A0A7I7JJU1_9MYCO</name>
<protein>
    <recommendedName>
        <fullName evidence="4">DUF4226 domain-containing protein</fullName>
    </recommendedName>
</protein>
<dbReference type="Pfam" id="PF10774">
    <property type="entry name" value="DUF4226"/>
    <property type="match status" value="1"/>
</dbReference>
<reference evidence="2 3" key="1">
    <citation type="journal article" date="2019" name="Emerg. Microbes Infect.">
        <title>Comprehensive subspecies identification of 175 nontuberculous mycobacteria species based on 7547 genomic profiles.</title>
        <authorList>
            <person name="Matsumoto Y."/>
            <person name="Kinjo T."/>
            <person name="Motooka D."/>
            <person name="Nabeya D."/>
            <person name="Jung N."/>
            <person name="Uechi K."/>
            <person name="Horii T."/>
            <person name="Iida T."/>
            <person name="Fujita J."/>
            <person name="Nakamura S."/>
        </authorList>
    </citation>
    <scope>NUCLEOTIDE SEQUENCE [LARGE SCALE GENOMIC DNA]</scope>
    <source>
        <strain evidence="2 3">JCM 6391</strain>
    </source>
</reference>
<dbReference type="EMBL" id="AP022562">
    <property type="protein sequence ID" value="BBX12157.1"/>
    <property type="molecule type" value="Genomic_DNA"/>
</dbReference>
<accession>A0A7I7JJU1</accession>
<dbReference type="Proteomes" id="UP000466997">
    <property type="component" value="Chromosome"/>
</dbReference>
<evidence type="ECO:0008006" key="4">
    <source>
        <dbReference type="Google" id="ProtNLM"/>
    </source>
</evidence>
<dbReference type="KEGG" id="mnm:MNVM_12380"/>
<organism evidence="2 3">
    <name type="scientific">Mycobacterium novum</name>
    <dbReference type="NCBI Taxonomy" id="2492438"/>
    <lineage>
        <taxon>Bacteria</taxon>
        <taxon>Bacillati</taxon>
        <taxon>Actinomycetota</taxon>
        <taxon>Actinomycetes</taxon>
        <taxon>Mycobacteriales</taxon>
        <taxon>Mycobacteriaceae</taxon>
        <taxon>Mycobacterium</taxon>
    </lineage>
</organism>